<keyword evidence="2" id="KW-0496">Mitochondrion</keyword>
<geneLocation type="mitochondrion" evidence="2"/>
<feature type="compositionally biased region" description="Basic and acidic residues" evidence="1">
    <location>
        <begin position="32"/>
        <end position="53"/>
    </location>
</feature>
<reference evidence="2" key="1">
    <citation type="journal article" date="2015" name="Genome Biol. Evol.">
        <title>Organellar Genomes of White Spruce (Picea glauca): Assembly and Annotation.</title>
        <authorList>
            <person name="Jackman S.D."/>
            <person name="Warren R.L."/>
            <person name="Gibb E.A."/>
            <person name="Vandervalk B.P."/>
            <person name="Mohamadi H."/>
            <person name="Chu J."/>
            <person name="Raymond A."/>
            <person name="Pleasance S."/>
            <person name="Coope R."/>
            <person name="Wildung M.R."/>
            <person name="Ritland C.E."/>
            <person name="Bousquet J."/>
            <person name="Jones S.J."/>
            <person name="Bohlmann J."/>
            <person name="Birol I."/>
        </authorList>
    </citation>
    <scope>NUCLEOTIDE SEQUENCE [LARGE SCALE GENOMIC DNA]</scope>
    <source>
        <tissue evidence="2">Flushing bud</tissue>
    </source>
</reference>
<protein>
    <submittedName>
        <fullName evidence="2">Uncharacterized protein</fullName>
    </submittedName>
</protein>
<feature type="region of interest" description="Disordered" evidence="1">
    <location>
        <begin position="28"/>
        <end position="91"/>
    </location>
</feature>
<proteinExistence type="predicted"/>
<organism evidence="2">
    <name type="scientific">Picea glauca</name>
    <name type="common">White spruce</name>
    <name type="synonym">Pinus glauca</name>
    <dbReference type="NCBI Taxonomy" id="3330"/>
    <lineage>
        <taxon>Eukaryota</taxon>
        <taxon>Viridiplantae</taxon>
        <taxon>Streptophyta</taxon>
        <taxon>Embryophyta</taxon>
        <taxon>Tracheophyta</taxon>
        <taxon>Spermatophyta</taxon>
        <taxon>Pinopsida</taxon>
        <taxon>Pinidae</taxon>
        <taxon>Conifers I</taxon>
        <taxon>Pinales</taxon>
        <taxon>Pinaceae</taxon>
        <taxon>Picea</taxon>
    </lineage>
</organism>
<dbReference type="AlphaFoldDB" id="A0A101LYR4"/>
<name>A0A101LYR4_PICGL</name>
<gene>
    <name evidence="2" type="ORF">ABT39_MTgene4809</name>
</gene>
<sequence length="91" mass="10592">MSLQINPQQMLCSREGSTDTEWLLGFQSTHHTGQEIQRKKGRWMDSGRRRESGLPESIQRISSNIDRRTGTRTPNRLFKLVQKRDAHGSQR</sequence>
<accession>A0A101LYR4</accession>
<dbReference type="EMBL" id="LKAM01000006">
    <property type="protein sequence ID" value="KUM47815.1"/>
    <property type="molecule type" value="Genomic_DNA"/>
</dbReference>
<evidence type="ECO:0000313" key="2">
    <source>
        <dbReference type="EMBL" id="KUM47815.1"/>
    </source>
</evidence>
<comment type="caution">
    <text evidence="2">The sequence shown here is derived from an EMBL/GenBank/DDBJ whole genome shotgun (WGS) entry which is preliminary data.</text>
</comment>
<feature type="compositionally biased region" description="Basic and acidic residues" evidence="1">
    <location>
        <begin position="82"/>
        <end position="91"/>
    </location>
</feature>
<evidence type="ECO:0000256" key="1">
    <source>
        <dbReference type="SAM" id="MobiDB-lite"/>
    </source>
</evidence>